<keyword evidence="3" id="KW-1185">Reference proteome</keyword>
<dbReference type="AlphaFoldDB" id="A0AA38FX06"/>
<dbReference type="EMBL" id="JAHRHJ020000006">
    <property type="protein sequence ID" value="KAH9311470.1"/>
    <property type="molecule type" value="Genomic_DNA"/>
</dbReference>
<sequence>MIEEEEVEVPVTTSKENVKEEKGTVAMETDDAQSNRVPEVSENVDVNMQETKNSSQQSSAGTTSENGASKMEDKTAQMETEAKCDECFNITQYELRKWTEVQKAPNNQDFLISSDLPAKYEVSEEDQIVAGESMTIGST</sequence>
<gene>
    <name evidence="2" type="ORF">KI387_026505</name>
</gene>
<dbReference type="Proteomes" id="UP000824469">
    <property type="component" value="Unassembled WGS sequence"/>
</dbReference>
<comment type="caution">
    <text evidence="2">The sequence shown here is derived from an EMBL/GenBank/DDBJ whole genome shotgun (WGS) entry which is preliminary data.</text>
</comment>
<feature type="region of interest" description="Disordered" evidence="1">
    <location>
        <begin position="1"/>
        <end position="78"/>
    </location>
</feature>
<organism evidence="2 3">
    <name type="scientific">Taxus chinensis</name>
    <name type="common">Chinese yew</name>
    <name type="synonym">Taxus wallichiana var. chinensis</name>
    <dbReference type="NCBI Taxonomy" id="29808"/>
    <lineage>
        <taxon>Eukaryota</taxon>
        <taxon>Viridiplantae</taxon>
        <taxon>Streptophyta</taxon>
        <taxon>Embryophyta</taxon>
        <taxon>Tracheophyta</taxon>
        <taxon>Spermatophyta</taxon>
        <taxon>Pinopsida</taxon>
        <taxon>Pinidae</taxon>
        <taxon>Conifers II</taxon>
        <taxon>Cupressales</taxon>
        <taxon>Taxaceae</taxon>
        <taxon>Taxus</taxon>
    </lineage>
</organism>
<proteinExistence type="predicted"/>
<protein>
    <submittedName>
        <fullName evidence="2">Uncharacterized protein</fullName>
    </submittedName>
</protein>
<feature type="compositionally biased region" description="Polar residues" evidence="1">
    <location>
        <begin position="44"/>
        <end position="67"/>
    </location>
</feature>
<name>A0AA38FX06_TAXCH</name>
<evidence type="ECO:0000313" key="3">
    <source>
        <dbReference type="Proteomes" id="UP000824469"/>
    </source>
</evidence>
<evidence type="ECO:0000256" key="1">
    <source>
        <dbReference type="SAM" id="MobiDB-lite"/>
    </source>
</evidence>
<evidence type="ECO:0000313" key="2">
    <source>
        <dbReference type="EMBL" id="KAH9311470.1"/>
    </source>
</evidence>
<feature type="non-terminal residue" evidence="2">
    <location>
        <position position="139"/>
    </location>
</feature>
<reference evidence="2 3" key="1">
    <citation type="journal article" date="2021" name="Nat. Plants">
        <title>The Taxus genome provides insights into paclitaxel biosynthesis.</title>
        <authorList>
            <person name="Xiong X."/>
            <person name="Gou J."/>
            <person name="Liao Q."/>
            <person name="Li Y."/>
            <person name="Zhou Q."/>
            <person name="Bi G."/>
            <person name="Li C."/>
            <person name="Du R."/>
            <person name="Wang X."/>
            <person name="Sun T."/>
            <person name="Guo L."/>
            <person name="Liang H."/>
            <person name="Lu P."/>
            <person name="Wu Y."/>
            <person name="Zhang Z."/>
            <person name="Ro D.K."/>
            <person name="Shang Y."/>
            <person name="Huang S."/>
            <person name="Yan J."/>
        </authorList>
    </citation>
    <scope>NUCLEOTIDE SEQUENCE [LARGE SCALE GENOMIC DNA]</scope>
    <source>
        <strain evidence="2">Ta-2019</strain>
    </source>
</reference>
<accession>A0AA38FX06</accession>